<keyword evidence="8 9" id="KW-0961">Cell wall biogenesis/degradation</keyword>
<dbReference type="HAMAP" id="MF_02078">
    <property type="entry name" value="MurJ_MviN"/>
    <property type="match status" value="1"/>
</dbReference>
<comment type="similarity">
    <text evidence="8 9">Belongs to the MurJ/MviN family.</text>
</comment>
<dbReference type="EMBL" id="PFOI01000043">
    <property type="protein sequence ID" value="PIZ70606.1"/>
    <property type="molecule type" value="Genomic_DNA"/>
</dbReference>
<evidence type="ECO:0000256" key="8">
    <source>
        <dbReference type="HAMAP-Rule" id="MF_02078"/>
    </source>
</evidence>
<comment type="subcellular location">
    <subcellularLocation>
        <location evidence="1 8">Cell membrane</location>
        <topology evidence="1 8">Multi-pass membrane protein</topology>
    </subcellularLocation>
</comment>
<accession>A0A2M7UHB8</accession>
<feature type="transmembrane region" description="Helical" evidence="8">
    <location>
        <begin position="253"/>
        <end position="273"/>
    </location>
</feature>
<evidence type="ECO:0000256" key="5">
    <source>
        <dbReference type="ARBA" id="ARBA00022984"/>
    </source>
</evidence>
<dbReference type="GO" id="GO:0015648">
    <property type="term" value="F:lipid-linked peptidoglycan transporter activity"/>
    <property type="evidence" value="ECO:0007669"/>
    <property type="project" value="UniProtKB-UniRule"/>
</dbReference>
<feature type="transmembrane region" description="Helical" evidence="8">
    <location>
        <begin position="506"/>
        <end position="526"/>
    </location>
</feature>
<reference evidence="11" key="1">
    <citation type="submission" date="2017-09" db="EMBL/GenBank/DDBJ databases">
        <title>Depth-based differentiation of microbial function through sediment-hosted aquifers and enrichment of novel symbionts in the deep terrestrial subsurface.</title>
        <authorList>
            <person name="Probst A.J."/>
            <person name="Ladd B."/>
            <person name="Jarett J.K."/>
            <person name="Geller-Mcgrath D.E."/>
            <person name="Sieber C.M.K."/>
            <person name="Emerson J.B."/>
            <person name="Anantharaman K."/>
            <person name="Thomas B.C."/>
            <person name="Malmstrom R."/>
            <person name="Stieglmeier M."/>
            <person name="Klingl A."/>
            <person name="Woyke T."/>
            <person name="Ryan C.M."/>
            <person name="Banfield J.F."/>
        </authorList>
    </citation>
    <scope>NUCLEOTIDE SEQUENCE [LARGE SCALE GENOMIC DNA]</scope>
</reference>
<sequence length="552" mass="60752">MTAVLRKIINSPSKTIVSAAFLIGVGGLLSRLLGLWRTRLLAGRFGAGDVTDAYLAAFRIPDFIYAILIMGSISAAFIPVFTEYLCKDKKEAWRLANSVLNLIILGLGVIGFLGFLLAPWIMPLIAPGFHGEKLAMAIMLCRIMFLSPLFLGISNVFSGIIQSFNRFLVYSLAPCFYNLGIIVGIVWLVPIMGVSGLAWGVVLGAILHWLAQIPSVMMNGWRWQPILIHKHAGVKKIVQLMGPRAVGQAATQINLVAITAIASLLASGSLTVFNWANDLQWLPLGVFGIGFATAVFPRLARDFAKRNDHKFFQRLEAVLSQVFFLTLPASVILILERAQVVRLLYGTGKFDWTATRLTAACLAVFAISIFAQSLSLVLNRAYYARQNTKTPVAISVVCIAFNIFASLFFVYWLRHWPELRFWLARALSLEDLSSIEVIGLALAFSLSSLLNWILLLLFFVGKNTDDFFENLTKNSSKTIFASIVMTIAVYAGLHFVAPLVDMRTGLGVLTQASVAGCAGLIVYLIVNRLLKSQPLTILWSDVKSWLTGLKGR</sequence>
<keyword evidence="3 8" id="KW-0812">Transmembrane</keyword>
<dbReference type="GO" id="GO:0034204">
    <property type="term" value="P:lipid translocation"/>
    <property type="evidence" value="ECO:0007669"/>
    <property type="project" value="TreeGrafter"/>
</dbReference>
<feature type="transmembrane region" description="Helical" evidence="8">
    <location>
        <begin position="390"/>
        <end position="413"/>
    </location>
</feature>
<feature type="transmembrane region" description="Helical" evidence="8">
    <location>
        <begin position="98"/>
        <end position="122"/>
    </location>
</feature>
<feature type="transmembrane region" description="Helical" evidence="8">
    <location>
        <begin position="437"/>
        <end position="459"/>
    </location>
</feature>
<protein>
    <recommendedName>
        <fullName evidence="8">Probable lipid II flippase MurJ</fullName>
    </recommendedName>
</protein>
<keyword evidence="4 8" id="KW-0133">Cell shape</keyword>
<comment type="caution">
    <text evidence="10">The sequence shown here is derived from an EMBL/GenBank/DDBJ whole genome shotgun (WGS) entry which is preliminary data.</text>
</comment>
<dbReference type="UniPathway" id="UPA00219"/>
<dbReference type="GO" id="GO:0005886">
    <property type="term" value="C:plasma membrane"/>
    <property type="evidence" value="ECO:0007669"/>
    <property type="project" value="UniProtKB-SubCell"/>
</dbReference>
<organism evidence="10 11">
    <name type="scientific">Candidatus Portnoybacteria bacterium CG_4_10_14_0_2_um_filter_39_11</name>
    <dbReference type="NCBI Taxonomy" id="1974797"/>
    <lineage>
        <taxon>Bacteria</taxon>
        <taxon>Candidatus Portnoyibacteriota</taxon>
    </lineage>
</organism>
<evidence type="ECO:0000256" key="2">
    <source>
        <dbReference type="ARBA" id="ARBA00022475"/>
    </source>
</evidence>
<name>A0A2M7UHB8_9BACT</name>
<keyword evidence="2 8" id="KW-1003">Cell membrane</keyword>
<dbReference type="CDD" id="cd13123">
    <property type="entry name" value="MATE_MurJ_like"/>
    <property type="match status" value="1"/>
</dbReference>
<feature type="transmembrane region" description="Helical" evidence="8">
    <location>
        <begin position="134"/>
        <end position="157"/>
    </location>
</feature>
<feature type="transmembrane region" description="Helical" evidence="8">
    <location>
        <begin position="317"/>
        <end position="335"/>
    </location>
</feature>
<feature type="transmembrane region" description="Helical" evidence="8">
    <location>
        <begin position="355"/>
        <end position="378"/>
    </location>
</feature>
<feature type="transmembrane region" description="Helical" evidence="8">
    <location>
        <begin position="479"/>
        <end position="500"/>
    </location>
</feature>
<dbReference type="GO" id="GO:0071555">
    <property type="term" value="P:cell wall organization"/>
    <property type="evidence" value="ECO:0007669"/>
    <property type="project" value="UniProtKB-UniRule"/>
</dbReference>
<keyword evidence="7 8" id="KW-0472">Membrane</keyword>
<feature type="transmembrane region" description="Helical" evidence="8">
    <location>
        <begin position="169"/>
        <end position="191"/>
    </location>
</feature>
<dbReference type="PANTHER" id="PTHR47019">
    <property type="entry name" value="LIPID II FLIPPASE MURJ"/>
    <property type="match status" value="1"/>
</dbReference>
<dbReference type="Pfam" id="PF03023">
    <property type="entry name" value="MurJ"/>
    <property type="match status" value="1"/>
</dbReference>
<evidence type="ECO:0000256" key="7">
    <source>
        <dbReference type="ARBA" id="ARBA00023136"/>
    </source>
</evidence>
<feature type="transmembrane region" description="Helical" evidence="8">
    <location>
        <begin position="16"/>
        <end position="36"/>
    </location>
</feature>
<evidence type="ECO:0000256" key="6">
    <source>
        <dbReference type="ARBA" id="ARBA00022989"/>
    </source>
</evidence>
<comment type="function">
    <text evidence="8 9">Involved in peptidoglycan biosynthesis. Transports lipid-linked peptidoglycan precursors from the inner to the outer leaflet of the cytoplasmic membrane.</text>
</comment>
<evidence type="ECO:0000256" key="3">
    <source>
        <dbReference type="ARBA" id="ARBA00022692"/>
    </source>
</evidence>
<keyword evidence="6 8" id="KW-1133">Transmembrane helix</keyword>
<feature type="transmembrane region" description="Helical" evidence="8">
    <location>
        <begin position="197"/>
        <end position="221"/>
    </location>
</feature>
<dbReference type="PIRSF" id="PIRSF002869">
    <property type="entry name" value="MviN"/>
    <property type="match status" value="1"/>
</dbReference>
<evidence type="ECO:0000256" key="9">
    <source>
        <dbReference type="PIRNR" id="PIRNR002869"/>
    </source>
</evidence>
<dbReference type="GO" id="GO:0008360">
    <property type="term" value="P:regulation of cell shape"/>
    <property type="evidence" value="ECO:0007669"/>
    <property type="project" value="UniProtKB-UniRule"/>
</dbReference>
<proteinExistence type="inferred from homology"/>
<dbReference type="GO" id="GO:0009252">
    <property type="term" value="P:peptidoglycan biosynthetic process"/>
    <property type="evidence" value="ECO:0007669"/>
    <property type="project" value="UniProtKB-UniRule"/>
</dbReference>
<feature type="transmembrane region" description="Helical" evidence="8">
    <location>
        <begin position="63"/>
        <end position="86"/>
    </location>
</feature>
<keyword evidence="8 9" id="KW-0813">Transport</keyword>
<evidence type="ECO:0000313" key="11">
    <source>
        <dbReference type="Proteomes" id="UP000231071"/>
    </source>
</evidence>
<dbReference type="InterPro" id="IPR004268">
    <property type="entry name" value="MurJ"/>
</dbReference>
<dbReference type="NCBIfam" id="TIGR01695">
    <property type="entry name" value="murJ_mviN"/>
    <property type="match status" value="1"/>
</dbReference>
<comment type="pathway">
    <text evidence="8">Cell wall biogenesis; peptidoglycan biosynthesis.</text>
</comment>
<dbReference type="PANTHER" id="PTHR47019:SF1">
    <property type="entry name" value="LIPID II FLIPPASE MURJ"/>
    <property type="match status" value="1"/>
</dbReference>
<dbReference type="PRINTS" id="PR01806">
    <property type="entry name" value="VIRFACTRMVIN"/>
</dbReference>
<dbReference type="InterPro" id="IPR051050">
    <property type="entry name" value="Lipid_II_flippase_MurJ/MviN"/>
</dbReference>
<dbReference type="AlphaFoldDB" id="A0A2M7UHB8"/>
<dbReference type="Proteomes" id="UP000231071">
    <property type="component" value="Unassembled WGS sequence"/>
</dbReference>
<keyword evidence="5 8" id="KW-0573">Peptidoglycan synthesis</keyword>
<evidence type="ECO:0000313" key="10">
    <source>
        <dbReference type="EMBL" id="PIZ70606.1"/>
    </source>
</evidence>
<evidence type="ECO:0000256" key="4">
    <source>
        <dbReference type="ARBA" id="ARBA00022960"/>
    </source>
</evidence>
<evidence type="ECO:0000256" key="1">
    <source>
        <dbReference type="ARBA" id="ARBA00004651"/>
    </source>
</evidence>
<gene>
    <name evidence="10" type="primary">mviN</name>
    <name evidence="8" type="synonym">murJ</name>
    <name evidence="10" type="ORF">COY09_02575</name>
</gene>
<feature type="transmembrane region" description="Helical" evidence="8">
    <location>
        <begin position="279"/>
        <end position="296"/>
    </location>
</feature>